<reference evidence="1 2" key="1">
    <citation type="submission" date="2014-04" db="EMBL/GenBank/DDBJ databases">
        <authorList>
            <consortium name="DOE Joint Genome Institute"/>
            <person name="Kuo A."/>
            <person name="Girlanda M."/>
            <person name="Perotto S."/>
            <person name="Kohler A."/>
            <person name="Nagy L.G."/>
            <person name="Floudas D."/>
            <person name="Copeland A."/>
            <person name="Barry K.W."/>
            <person name="Cichocki N."/>
            <person name="Veneault-Fourrey C."/>
            <person name="LaButti K."/>
            <person name="Lindquist E.A."/>
            <person name="Lipzen A."/>
            <person name="Lundell T."/>
            <person name="Morin E."/>
            <person name="Murat C."/>
            <person name="Sun H."/>
            <person name="Tunlid A."/>
            <person name="Henrissat B."/>
            <person name="Grigoriev I.V."/>
            <person name="Hibbett D.S."/>
            <person name="Martin F."/>
            <person name="Nordberg H.P."/>
            <person name="Cantor M.N."/>
            <person name="Hua S.X."/>
        </authorList>
    </citation>
    <scope>NUCLEOTIDE SEQUENCE [LARGE SCALE GENOMIC DNA]</scope>
    <source>
        <strain evidence="1 2">MUT 4182</strain>
    </source>
</reference>
<evidence type="ECO:0000313" key="1">
    <source>
        <dbReference type="EMBL" id="KIO24086.1"/>
    </source>
</evidence>
<protein>
    <submittedName>
        <fullName evidence="1">Uncharacterized protein</fullName>
    </submittedName>
</protein>
<keyword evidence="2" id="KW-1185">Reference proteome</keyword>
<dbReference type="AlphaFoldDB" id="A0A0C3QE58"/>
<gene>
    <name evidence="1" type="ORF">M407DRAFT_9130</name>
</gene>
<dbReference type="EMBL" id="KN823069">
    <property type="protein sequence ID" value="KIO24086.1"/>
    <property type="molecule type" value="Genomic_DNA"/>
</dbReference>
<accession>A0A0C3QE58</accession>
<organism evidence="1 2">
    <name type="scientific">Tulasnella calospora MUT 4182</name>
    <dbReference type="NCBI Taxonomy" id="1051891"/>
    <lineage>
        <taxon>Eukaryota</taxon>
        <taxon>Fungi</taxon>
        <taxon>Dikarya</taxon>
        <taxon>Basidiomycota</taxon>
        <taxon>Agaricomycotina</taxon>
        <taxon>Agaricomycetes</taxon>
        <taxon>Cantharellales</taxon>
        <taxon>Tulasnellaceae</taxon>
        <taxon>Tulasnella</taxon>
    </lineage>
</organism>
<dbReference type="HOGENOM" id="CLU_991087_0_0_1"/>
<reference evidence="2" key="2">
    <citation type="submission" date="2015-01" db="EMBL/GenBank/DDBJ databases">
        <title>Evolutionary Origins and Diversification of the Mycorrhizal Mutualists.</title>
        <authorList>
            <consortium name="DOE Joint Genome Institute"/>
            <consortium name="Mycorrhizal Genomics Consortium"/>
            <person name="Kohler A."/>
            <person name="Kuo A."/>
            <person name="Nagy L.G."/>
            <person name="Floudas D."/>
            <person name="Copeland A."/>
            <person name="Barry K.W."/>
            <person name="Cichocki N."/>
            <person name="Veneault-Fourrey C."/>
            <person name="LaButti K."/>
            <person name="Lindquist E.A."/>
            <person name="Lipzen A."/>
            <person name="Lundell T."/>
            <person name="Morin E."/>
            <person name="Murat C."/>
            <person name="Riley R."/>
            <person name="Ohm R."/>
            <person name="Sun H."/>
            <person name="Tunlid A."/>
            <person name="Henrissat B."/>
            <person name="Grigoriev I.V."/>
            <person name="Hibbett D.S."/>
            <person name="Martin F."/>
        </authorList>
    </citation>
    <scope>NUCLEOTIDE SEQUENCE [LARGE SCALE GENOMIC DNA]</scope>
    <source>
        <strain evidence="2">MUT 4182</strain>
    </source>
</reference>
<sequence>MCFRGARAWLVSRSFPDSLKSRLLELDVPHGRGARHPQAALSLGRLFVPLAIFIVSDLPRRSSKACLYWVRDSHLLEEVAVLHSSHPTPTKEPTSPLTQFSRWADYHVDSRLARVELTGYGNSRRRLGYPRILDALGILRPPDNCSNTVRSYKPPLEELSRYHYAFASRGLTTSLEGVLMDPSLTRFSEMVIGEPTTSPTFGSGTGSQAFPRLSGTSRTLEEGMLPAAADEYGPRLSITDALDAVKPDSNTPGAMPQARLLLDGGRAAGRRPATISPSTTF</sequence>
<name>A0A0C3QE58_9AGAM</name>
<evidence type="ECO:0000313" key="2">
    <source>
        <dbReference type="Proteomes" id="UP000054248"/>
    </source>
</evidence>
<proteinExistence type="predicted"/>
<dbReference type="Proteomes" id="UP000054248">
    <property type="component" value="Unassembled WGS sequence"/>
</dbReference>